<comment type="caution">
    <text evidence="1">The sequence shown here is derived from an EMBL/GenBank/DDBJ whole genome shotgun (WGS) entry which is preliminary data.</text>
</comment>
<dbReference type="AlphaFoldDB" id="A0A940MWN4"/>
<accession>A0A940MWN4</accession>
<gene>
    <name evidence="1" type="ORF">J5Y10_05285</name>
</gene>
<proteinExistence type="predicted"/>
<reference evidence="1" key="1">
    <citation type="submission" date="2021-03" db="EMBL/GenBank/DDBJ databases">
        <authorList>
            <person name="So Y."/>
        </authorList>
    </citation>
    <scope>NUCLEOTIDE SEQUENCE</scope>
    <source>
        <strain evidence="1">SG15</strain>
    </source>
</reference>
<name>A0A940MWN4_9PROT</name>
<keyword evidence="2" id="KW-1185">Reference proteome</keyword>
<dbReference type="RefSeq" id="WP_209371549.1">
    <property type="nucleotide sequence ID" value="NZ_JAGIZA010000003.1"/>
</dbReference>
<sequence length="60" mass="6526">MTPHRDTWLVVQPPSAAQGVIGPVTADGAASLIAHQREAGHAFRDRSRIVGLWRVKEVRG</sequence>
<dbReference type="Proteomes" id="UP000677537">
    <property type="component" value="Unassembled WGS sequence"/>
</dbReference>
<dbReference type="EMBL" id="JAGIZA010000003">
    <property type="protein sequence ID" value="MBP0492189.1"/>
    <property type="molecule type" value="Genomic_DNA"/>
</dbReference>
<organism evidence="1 2">
    <name type="scientific">Roseomonas indoligenes</name>
    <dbReference type="NCBI Taxonomy" id="2820811"/>
    <lineage>
        <taxon>Bacteria</taxon>
        <taxon>Pseudomonadati</taxon>
        <taxon>Pseudomonadota</taxon>
        <taxon>Alphaproteobacteria</taxon>
        <taxon>Acetobacterales</taxon>
        <taxon>Roseomonadaceae</taxon>
        <taxon>Roseomonas</taxon>
    </lineage>
</organism>
<protein>
    <submittedName>
        <fullName evidence="1">Uncharacterized protein</fullName>
    </submittedName>
</protein>
<evidence type="ECO:0000313" key="1">
    <source>
        <dbReference type="EMBL" id="MBP0492189.1"/>
    </source>
</evidence>
<evidence type="ECO:0000313" key="2">
    <source>
        <dbReference type="Proteomes" id="UP000677537"/>
    </source>
</evidence>